<feature type="domain" description="GH16" evidence="2">
    <location>
        <begin position="15"/>
        <end position="108"/>
    </location>
</feature>
<dbReference type="GO" id="GO:0004553">
    <property type="term" value="F:hydrolase activity, hydrolyzing O-glycosyl compounds"/>
    <property type="evidence" value="ECO:0007669"/>
    <property type="project" value="InterPro"/>
</dbReference>
<comment type="similarity">
    <text evidence="1">Belongs to the glycosyl hydrolase 16 family.</text>
</comment>
<dbReference type="InterPro" id="IPR000757">
    <property type="entry name" value="Beta-glucanase-like"/>
</dbReference>
<proteinExistence type="inferred from homology"/>
<dbReference type="Proteomes" id="UP000264702">
    <property type="component" value="Unassembled WGS sequence"/>
</dbReference>
<dbReference type="GO" id="GO:0005975">
    <property type="term" value="P:carbohydrate metabolic process"/>
    <property type="evidence" value="ECO:0007669"/>
    <property type="project" value="InterPro"/>
</dbReference>
<organism evidence="3 4">
    <name type="scientific">Paracidobacterium acidisoli</name>
    <dbReference type="NCBI Taxonomy" id="2303751"/>
    <lineage>
        <taxon>Bacteria</taxon>
        <taxon>Pseudomonadati</taxon>
        <taxon>Acidobacteriota</taxon>
        <taxon>Terriglobia</taxon>
        <taxon>Terriglobales</taxon>
        <taxon>Acidobacteriaceae</taxon>
        <taxon>Paracidobacterium</taxon>
    </lineage>
</organism>
<dbReference type="SUPFAM" id="SSF49899">
    <property type="entry name" value="Concanavalin A-like lectins/glucanases"/>
    <property type="match status" value="1"/>
</dbReference>
<keyword evidence="4" id="KW-1185">Reference proteome</keyword>
<reference evidence="3 4" key="1">
    <citation type="submission" date="2018-08" db="EMBL/GenBank/DDBJ databases">
        <title>Acidipila sp. 4G-K13, an acidobacterium isolated from forest soil.</title>
        <authorList>
            <person name="Gao Z.-H."/>
            <person name="Qiu L.-H."/>
        </authorList>
    </citation>
    <scope>NUCLEOTIDE SEQUENCE [LARGE SCALE GENOMIC DNA]</scope>
    <source>
        <strain evidence="3 4">4G-K13</strain>
    </source>
</reference>
<dbReference type="Pfam" id="PF00722">
    <property type="entry name" value="Glyco_hydro_16"/>
    <property type="match status" value="1"/>
</dbReference>
<evidence type="ECO:0000256" key="1">
    <source>
        <dbReference type="ARBA" id="ARBA00006865"/>
    </source>
</evidence>
<sequence length="136" mass="15138">MDEHRDPAPIEDYFEIDVSEVRYSSYDHIGLQEYPSNAHSSVKHTGMGWGATFIDNLSAGFHDYGMLWTPTELIFEIDGEPVAAAVTNNTVIAPANVMFSSALIYPGVLEHSEGHDMVVESLRALLSNKVWIRRIG</sequence>
<dbReference type="AlphaFoldDB" id="A0A372IQG2"/>
<comment type="caution">
    <text evidence="3">The sequence shown here is derived from an EMBL/GenBank/DDBJ whole genome shotgun (WGS) entry which is preliminary data.</text>
</comment>
<name>A0A372IQG2_9BACT</name>
<gene>
    <name evidence="3" type="ORF">D0Y96_10670</name>
</gene>
<protein>
    <recommendedName>
        <fullName evidence="2">GH16 domain-containing protein</fullName>
    </recommendedName>
</protein>
<dbReference type="InterPro" id="IPR013320">
    <property type="entry name" value="ConA-like_dom_sf"/>
</dbReference>
<evidence type="ECO:0000313" key="3">
    <source>
        <dbReference type="EMBL" id="RFU17146.1"/>
    </source>
</evidence>
<accession>A0A372IQG2</accession>
<dbReference type="Gene3D" id="2.60.120.200">
    <property type="match status" value="1"/>
</dbReference>
<dbReference type="OrthoDB" id="9809583at2"/>
<dbReference type="EMBL" id="QVQT01000003">
    <property type="protein sequence ID" value="RFU17146.1"/>
    <property type="molecule type" value="Genomic_DNA"/>
</dbReference>
<evidence type="ECO:0000259" key="2">
    <source>
        <dbReference type="Pfam" id="PF00722"/>
    </source>
</evidence>
<evidence type="ECO:0000313" key="4">
    <source>
        <dbReference type="Proteomes" id="UP000264702"/>
    </source>
</evidence>